<gene>
    <name evidence="2" type="ORF">FYJ33_14770</name>
</gene>
<proteinExistence type="predicted"/>
<reference evidence="2 3" key="1">
    <citation type="submission" date="2019-08" db="EMBL/GenBank/DDBJ databases">
        <title>In-depth cultivation of the pig gut microbiome towards novel bacterial diversity and tailored functional studies.</title>
        <authorList>
            <person name="Wylensek D."/>
            <person name="Hitch T.C.A."/>
            <person name="Clavel T."/>
        </authorList>
    </citation>
    <scope>NUCLEOTIDE SEQUENCE [LARGE SCALE GENOMIC DNA]</scope>
    <source>
        <strain evidence="2 3">WCA-383-APC-5B</strain>
    </source>
</reference>
<comment type="caution">
    <text evidence="2">The sequence shown here is derived from an EMBL/GenBank/DDBJ whole genome shotgun (WGS) entry which is preliminary data.</text>
</comment>
<organism evidence="2 3">
    <name type="scientific">Inconstantimicrobium porci</name>
    <dbReference type="NCBI Taxonomy" id="2652291"/>
    <lineage>
        <taxon>Bacteria</taxon>
        <taxon>Bacillati</taxon>
        <taxon>Bacillota</taxon>
        <taxon>Clostridia</taxon>
        <taxon>Eubacteriales</taxon>
        <taxon>Clostridiaceae</taxon>
        <taxon>Inconstantimicrobium</taxon>
    </lineage>
</organism>
<evidence type="ECO:0000313" key="2">
    <source>
        <dbReference type="EMBL" id="MSR92594.1"/>
    </source>
</evidence>
<name>A0A7X2T2F8_9CLOT</name>
<dbReference type="EMBL" id="VULX01000038">
    <property type="protein sequence ID" value="MSR92594.1"/>
    <property type="molecule type" value="Genomic_DNA"/>
</dbReference>
<accession>A0A7X2T2F8</accession>
<dbReference type="SUPFAM" id="SSF54427">
    <property type="entry name" value="NTF2-like"/>
    <property type="match status" value="1"/>
</dbReference>
<dbReference type="Proteomes" id="UP000460287">
    <property type="component" value="Unassembled WGS sequence"/>
</dbReference>
<dbReference type="Pfam" id="PF12680">
    <property type="entry name" value="SnoaL_2"/>
    <property type="match status" value="1"/>
</dbReference>
<dbReference type="InterPro" id="IPR032710">
    <property type="entry name" value="NTF2-like_dom_sf"/>
</dbReference>
<dbReference type="Gene3D" id="3.10.450.50">
    <property type="match status" value="1"/>
</dbReference>
<dbReference type="AlphaFoldDB" id="A0A7X2T2F8"/>
<feature type="domain" description="SnoaL-like" evidence="1">
    <location>
        <begin position="8"/>
        <end position="106"/>
    </location>
</feature>
<dbReference type="InterPro" id="IPR037401">
    <property type="entry name" value="SnoaL-like"/>
</dbReference>
<sequence length="122" mass="14756">MRESIIYHYFDAWIDNDSSILNDIFDDSIIYSECYGPEYHGVKQVKMWFSDWHAHGKVLRWDIKRFMHDGMSTIVEWYFECDYNKKIDGFDGVSIIEFTDDNRIKSVKEFESKKEHIYPYGK</sequence>
<protein>
    <submittedName>
        <fullName evidence="2">Nuclear transport factor 2 family protein</fullName>
    </submittedName>
</protein>
<evidence type="ECO:0000259" key="1">
    <source>
        <dbReference type="Pfam" id="PF12680"/>
    </source>
</evidence>
<evidence type="ECO:0000313" key="3">
    <source>
        <dbReference type="Proteomes" id="UP000460287"/>
    </source>
</evidence>
<keyword evidence="3" id="KW-1185">Reference proteome</keyword>